<dbReference type="Proteomes" id="UP001617427">
    <property type="component" value="Unassembled WGS sequence"/>
</dbReference>
<evidence type="ECO:0000256" key="1">
    <source>
        <dbReference type="SAM" id="Phobius"/>
    </source>
</evidence>
<organism evidence="2 3">
    <name type="scientific">Herbaspirillum chlorophenolicum</name>
    <dbReference type="NCBI Taxonomy" id="211589"/>
    <lineage>
        <taxon>Bacteria</taxon>
        <taxon>Pseudomonadati</taxon>
        <taxon>Pseudomonadota</taxon>
        <taxon>Betaproteobacteria</taxon>
        <taxon>Burkholderiales</taxon>
        <taxon>Oxalobacteraceae</taxon>
        <taxon>Herbaspirillum</taxon>
    </lineage>
</organism>
<accession>A0ABW8EXH2</accession>
<reference evidence="2 3" key="1">
    <citation type="submission" date="2024-10" db="EMBL/GenBank/DDBJ databases">
        <title>The Natural Products Discovery Center: Release of the First 8490 Sequenced Strains for Exploring Actinobacteria Biosynthetic Diversity.</title>
        <authorList>
            <person name="Kalkreuter E."/>
            <person name="Kautsar S.A."/>
            <person name="Yang D."/>
            <person name="Bader C.D."/>
            <person name="Teijaro C.N."/>
            <person name="Fluegel L."/>
            <person name="Davis C.M."/>
            <person name="Simpson J.R."/>
            <person name="Lauterbach L."/>
            <person name="Steele A.D."/>
            <person name="Gui C."/>
            <person name="Meng S."/>
            <person name="Li G."/>
            <person name="Viehrig K."/>
            <person name="Ye F."/>
            <person name="Su P."/>
            <person name="Kiefer A.F."/>
            <person name="Nichols A."/>
            <person name="Cepeda A.J."/>
            <person name="Yan W."/>
            <person name="Fan B."/>
            <person name="Jiang Y."/>
            <person name="Adhikari A."/>
            <person name="Zheng C.-J."/>
            <person name="Schuster L."/>
            <person name="Cowan T.M."/>
            <person name="Smanski M.J."/>
            <person name="Chevrette M.G."/>
            <person name="De Carvalho L.P.S."/>
            <person name="Shen B."/>
        </authorList>
    </citation>
    <scope>NUCLEOTIDE SEQUENCE [LARGE SCALE GENOMIC DNA]</scope>
    <source>
        <strain evidence="2 3">NPDC087045</strain>
    </source>
</reference>
<proteinExistence type="predicted"/>
<protein>
    <recommendedName>
        <fullName evidence="4">Transmembrane protein</fullName>
    </recommendedName>
</protein>
<evidence type="ECO:0000313" key="3">
    <source>
        <dbReference type="Proteomes" id="UP001617427"/>
    </source>
</evidence>
<evidence type="ECO:0000313" key="2">
    <source>
        <dbReference type="EMBL" id="MFJ3044781.1"/>
    </source>
</evidence>
<feature type="transmembrane region" description="Helical" evidence="1">
    <location>
        <begin position="175"/>
        <end position="193"/>
    </location>
</feature>
<keyword evidence="1" id="KW-0472">Membrane</keyword>
<comment type="caution">
    <text evidence="2">The sequence shown here is derived from an EMBL/GenBank/DDBJ whole genome shotgun (WGS) entry which is preliminary data.</text>
</comment>
<sequence length="198" mass="22294">MDYFHEYQKELFSAASAIATFLYRKLDKPKSRLVWTITTSFAHQLIPPPQQPDGQNPPLLLVHTRAVSIFNDGKEPLTNVEVLLNGIPGNINVWPPRRFEKIVHDVDQRCTLVFDFLAPSEAVDIQLLSVENVVLNFTSIGIPSVMAVKAKEVLAVNVRYEPAIARPRWKVNLQFGLMIMGVAGTVYAGLWLLKWLTA</sequence>
<keyword evidence="1" id="KW-0812">Transmembrane</keyword>
<evidence type="ECO:0008006" key="4">
    <source>
        <dbReference type="Google" id="ProtNLM"/>
    </source>
</evidence>
<keyword evidence="3" id="KW-1185">Reference proteome</keyword>
<keyword evidence="1" id="KW-1133">Transmembrane helix</keyword>
<dbReference type="RefSeq" id="WP_402698272.1">
    <property type="nucleotide sequence ID" value="NZ_JBIUZV010000002.1"/>
</dbReference>
<dbReference type="EMBL" id="JBIUZV010000002">
    <property type="protein sequence ID" value="MFJ3044781.1"/>
    <property type="molecule type" value="Genomic_DNA"/>
</dbReference>
<gene>
    <name evidence="2" type="ORF">ACIPEN_03015</name>
</gene>
<name>A0ABW8EXH2_9BURK</name>